<evidence type="ECO:0008006" key="4">
    <source>
        <dbReference type="Google" id="ProtNLM"/>
    </source>
</evidence>
<reference evidence="3" key="1">
    <citation type="journal article" date="2016" name="Ticks Tick Borne Dis.">
        <title>De novo assembly and annotation of the salivary gland transcriptome of Rhipicephalus appendiculatus male and female ticks during blood feeding.</title>
        <authorList>
            <person name="de Castro M.H."/>
            <person name="de Klerk D."/>
            <person name="Pienaar R."/>
            <person name="Latif A.A."/>
            <person name="Rees D.J."/>
            <person name="Mans B.J."/>
        </authorList>
    </citation>
    <scope>NUCLEOTIDE SEQUENCE</scope>
    <source>
        <tissue evidence="3">Salivary glands</tissue>
    </source>
</reference>
<accession>A0A131YD54</accession>
<dbReference type="EMBL" id="GEDV01012706">
    <property type="protein sequence ID" value="JAP75851.1"/>
    <property type="molecule type" value="Transcribed_RNA"/>
</dbReference>
<feature type="chain" id="PRO_5007284742" description="Secreted protein" evidence="2">
    <location>
        <begin position="26"/>
        <end position="81"/>
    </location>
</feature>
<evidence type="ECO:0000256" key="2">
    <source>
        <dbReference type="SAM" id="SignalP"/>
    </source>
</evidence>
<dbReference type="AlphaFoldDB" id="A0A131YD54"/>
<feature type="region of interest" description="Disordered" evidence="1">
    <location>
        <begin position="49"/>
        <end position="81"/>
    </location>
</feature>
<keyword evidence="2" id="KW-0732">Signal</keyword>
<proteinExistence type="predicted"/>
<name>A0A131YD54_RHIAP</name>
<evidence type="ECO:0000313" key="3">
    <source>
        <dbReference type="EMBL" id="JAP75851.1"/>
    </source>
</evidence>
<feature type="signal peptide" evidence="2">
    <location>
        <begin position="1"/>
        <end position="25"/>
    </location>
</feature>
<organism evidence="3">
    <name type="scientific">Rhipicephalus appendiculatus</name>
    <name type="common">Brown ear tick</name>
    <dbReference type="NCBI Taxonomy" id="34631"/>
    <lineage>
        <taxon>Eukaryota</taxon>
        <taxon>Metazoa</taxon>
        <taxon>Ecdysozoa</taxon>
        <taxon>Arthropoda</taxon>
        <taxon>Chelicerata</taxon>
        <taxon>Arachnida</taxon>
        <taxon>Acari</taxon>
        <taxon>Parasitiformes</taxon>
        <taxon>Ixodida</taxon>
        <taxon>Ixodoidea</taxon>
        <taxon>Ixodidae</taxon>
        <taxon>Rhipicephalinae</taxon>
        <taxon>Rhipicephalus</taxon>
        <taxon>Rhipicephalus</taxon>
    </lineage>
</organism>
<sequence length="81" mass="9322">MASIGTLVVLLILVTLMLLWDPVLPGNPARSPKFRVVREVRPNVIPRPYYYTTPRRMPNTPRKRKHSGAGDLGPRKRRYTI</sequence>
<protein>
    <recommendedName>
        <fullName evidence="4">Secreted protein</fullName>
    </recommendedName>
</protein>
<evidence type="ECO:0000256" key="1">
    <source>
        <dbReference type="SAM" id="MobiDB-lite"/>
    </source>
</evidence>